<protein>
    <submittedName>
        <fullName evidence="2">AAA domain-containing protein</fullName>
    </submittedName>
</protein>
<keyword evidence="3" id="KW-1185">Reference proteome</keyword>
<dbReference type="SUPFAM" id="SSF52540">
    <property type="entry name" value="P-loop containing nucleoside triphosphate hydrolases"/>
    <property type="match status" value="1"/>
</dbReference>
<dbReference type="STRING" id="419479.SAMN04488563_2734"/>
<dbReference type="EMBL" id="LT629791">
    <property type="protein sequence ID" value="SDU56163.1"/>
    <property type="molecule type" value="Genomic_DNA"/>
</dbReference>
<dbReference type="RefSeq" id="WP_052762897.1">
    <property type="nucleotide sequence ID" value="NZ_LBMC01000041.1"/>
</dbReference>
<organism evidence="2 3">
    <name type="scientific">Jiangella alkaliphila</name>
    <dbReference type="NCBI Taxonomy" id="419479"/>
    <lineage>
        <taxon>Bacteria</taxon>
        <taxon>Bacillati</taxon>
        <taxon>Actinomycetota</taxon>
        <taxon>Actinomycetes</taxon>
        <taxon>Jiangellales</taxon>
        <taxon>Jiangellaceae</taxon>
        <taxon>Jiangella</taxon>
    </lineage>
</organism>
<dbReference type="Proteomes" id="UP000182977">
    <property type="component" value="Chromosome I"/>
</dbReference>
<dbReference type="AlphaFoldDB" id="A0A1H2JIG3"/>
<sequence length="149" mass="16267">MNLLDRRPVRRVEFDPTADPPLDLDRWPWTLPPVRQLVSGGLDLPPLTVLVGENGSGKSTLVEGVALAYGFSPEGGSTGAQHSTRVSESELWRGALVATHSPLVASLPGATVLEVGEWGLRETAWADLDLVRHWRAFLDAPARYLRHVT</sequence>
<dbReference type="InterPro" id="IPR038729">
    <property type="entry name" value="Rad50/SbcC_AAA"/>
</dbReference>
<name>A0A1H2JIG3_9ACTN</name>
<proteinExistence type="predicted"/>
<evidence type="ECO:0000313" key="3">
    <source>
        <dbReference type="Proteomes" id="UP000182977"/>
    </source>
</evidence>
<dbReference type="GO" id="GO:0016887">
    <property type="term" value="F:ATP hydrolysis activity"/>
    <property type="evidence" value="ECO:0007669"/>
    <property type="project" value="InterPro"/>
</dbReference>
<evidence type="ECO:0000313" key="2">
    <source>
        <dbReference type="EMBL" id="SDU56163.1"/>
    </source>
</evidence>
<gene>
    <name evidence="2" type="ORF">SAMN04488563_2734</name>
</gene>
<dbReference type="InterPro" id="IPR027417">
    <property type="entry name" value="P-loop_NTPase"/>
</dbReference>
<dbReference type="Pfam" id="PF13476">
    <property type="entry name" value="AAA_23"/>
    <property type="match status" value="1"/>
</dbReference>
<accession>A0A1H2JIG3</accession>
<dbReference type="Gene3D" id="3.40.50.300">
    <property type="entry name" value="P-loop containing nucleotide triphosphate hydrolases"/>
    <property type="match status" value="1"/>
</dbReference>
<feature type="domain" description="Rad50/SbcC-type AAA" evidence="1">
    <location>
        <begin position="45"/>
        <end position="80"/>
    </location>
</feature>
<dbReference type="OrthoDB" id="9784297at2"/>
<evidence type="ECO:0000259" key="1">
    <source>
        <dbReference type="Pfam" id="PF13476"/>
    </source>
</evidence>
<reference evidence="3" key="1">
    <citation type="submission" date="2016-10" db="EMBL/GenBank/DDBJ databases">
        <authorList>
            <person name="Varghese N."/>
            <person name="Submissions S."/>
        </authorList>
    </citation>
    <scope>NUCLEOTIDE SEQUENCE [LARGE SCALE GENOMIC DNA]</scope>
    <source>
        <strain evidence="3">DSM 45079</strain>
    </source>
</reference>
<dbReference type="GO" id="GO:0006302">
    <property type="term" value="P:double-strand break repair"/>
    <property type="evidence" value="ECO:0007669"/>
    <property type="project" value="InterPro"/>
</dbReference>